<feature type="transmembrane region" description="Helical" evidence="7">
    <location>
        <begin position="66"/>
        <end position="86"/>
    </location>
</feature>
<feature type="transmembrane region" description="Helical" evidence="7">
    <location>
        <begin position="335"/>
        <end position="353"/>
    </location>
</feature>
<reference evidence="9 10" key="1">
    <citation type="submission" date="2019-03" db="EMBL/GenBank/DDBJ databases">
        <title>Paraburkholderia sp. 7MH5, isolated from subtropical forest soil.</title>
        <authorList>
            <person name="Gao Z.-H."/>
            <person name="Qiu L.-H."/>
        </authorList>
    </citation>
    <scope>NUCLEOTIDE SEQUENCE [LARGE SCALE GENOMIC DNA]</scope>
    <source>
        <strain evidence="9 10">7MH5</strain>
    </source>
</reference>
<dbReference type="InterPro" id="IPR005829">
    <property type="entry name" value="Sugar_transporter_CS"/>
</dbReference>
<feature type="transmembrane region" description="Helical" evidence="7">
    <location>
        <begin position="156"/>
        <end position="178"/>
    </location>
</feature>
<feature type="transmembrane region" description="Helical" evidence="7">
    <location>
        <begin position="184"/>
        <end position="205"/>
    </location>
</feature>
<dbReference type="EMBL" id="CP038150">
    <property type="protein sequence ID" value="QBR00908.1"/>
    <property type="molecule type" value="Genomic_DNA"/>
</dbReference>
<evidence type="ECO:0000256" key="1">
    <source>
        <dbReference type="ARBA" id="ARBA00004141"/>
    </source>
</evidence>
<dbReference type="PANTHER" id="PTHR23511">
    <property type="entry name" value="SYNAPTIC VESICLE GLYCOPROTEIN 2"/>
    <property type="match status" value="1"/>
</dbReference>
<keyword evidence="6 7" id="KW-0472">Membrane</keyword>
<evidence type="ECO:0000256" key="5">
    <source>
        <dbReference type="ARBA" id="ARBA00022989"/>
    </source>
</evidence>
<proteinExistence type="inferred from homology"/>
<evidence type="ECO:0000256" key="6">
    <source>
        <dbReference type="ARBA" id="ARBA00023136"/>
    </source>
</evidence>
<protein>
    <submittedName>
        <fullName evidence="9">MFS transporter</fullName>
    </submittedName>
</protein>
<feature type="transmembrane region" description="Helical" evidence="7">
    <location>
        <begin position="306"/>
        <end position="328"/>
    </location>
</feature>
<dbReference type="GO" id="GO:0022857">
    <property type="term" value="F:transmembrane transporter activity"/>
    <property type="evidence" value="ECO:0007669"/>
    <property type="project" value="InterPro"/>
</dbReference>
<sequence>MRNVSASPTMASRASAAARLERLPFSGYHKLIFFIIALAFFFDSVDLGTMTFVLGSIKKEFGLSSAQAGLVASASFFGMTLGAAAAGLLADRFGRRPVFQWSMVLWGVASYLCSTAHDVNSLIIYRILLGFGMGMEFPIAQALLSEFVPSAQRGRMVALMDGFWPLGFITAGIVAYFVLPALGWRTVFALLAIPAVFVLVVRRIVPESPRWLEHRGRLADADRVVSDVEARVMRSAGLSSLPAPASIAPPAASHRRGALREIWSPAYRRRTTMVWLLWFFALLGFYGLTSWLGALLQQAGFAVTKSVLYTVLISLGGIPGFLCAAWLVERWGRKPTCIASLVGGGVMAFAYGQTALHGASIALLIGTGLVMQFFLFAMWAALYTYTPELYGTGARATGSGFASAIGRVGSLIGPYVVGVVLPLFGQGGVFTLGAISFAVAAVAVWVLGIETKDVSLEALSSVEEGGAAAMAAGGKDLEKQVY</sequence>
<evidence type="ECO:0000256" key="3">
    <source>
        <dbReference type="ARBA" id="ARBA00022448"/>
    </source>
</evidence>
<dbReference type="GO" id="GO:0016020">
    <property type="term" value="C:membrane"/>
    <property type="evidence" value="ECO:0007669"/>
    <property type="project" value="UniProtKB-SubCell"/>
</dbReference>
<dbReference type="OrthoDB" id="3252866at2"/>
<keyword evidence="5 7" id="KW-1133">Transmembrane helix</keyword>
<dbReference type="PROSITE" id="PS50850">
    <property type="entry name" value="MFS"/>
    <property type="match status" value="1"/>
</dbReference>
<dbReference type="PANTHER" id="PTHR23511:SF34">
    <property type="entry name" value="SYNAPTIC VESICLE GLYCOPROTEIN 2"/>
    <property type="match status" value="1"/>
</dbReference>
<feature type="domain" description="Major facilitator superfamily (MFS) profile" evidence="8">
    <location>
        <begin position="32"/>
        <end position="452"/>
    </location>
</feature>
<dbReference type="InterPro" id="IPR011701">
    <property type="entry name" value="MFS"/>
</dbReference>
<feature type="transmembrane region" description="Helical" evidence="7">
    <location>
        <begin position="31"/>
        <end position="54"/>
    </location>
</feature>
<dbReference type="RefSeq" id="WP_134755011.1">
    <property type="nucleotide sequence ID" value="NZ_CP038150.1"/>
</dbReference>
<evidence type="ECO:0000313" key="9">
    <source>
        <dbReference type="EMBL" id="QBR00908.1"/>
    </source>
</evidence>
<dbReference type="Proteomes" id="UP000295727">
    <property type="component" value="Chromosome 3"/>
</dbReference>
<keyword evidence="4 7" id="KW-0812">Transmembrane</keyword>
<feature type="transmembrane region" description="Helical" evidence="7">
    <location>
        <begin position="123"/>
        <end position="144"/>
    </location>
</feature>
<dbReference type="AlphaFoldDB" id="A0A4P7CZD1"/>
<dbReference type="SUPFAM" id="SSF103473">
    <property type="entry name" value="MFS general substrate transporter"/>
    <property type="match status" value="1"/>
</dbReference>
<dbReference type="InterPro" id="IPR020846">
    <property type="entry name" value="MFS_dom"/>
</dbReference>
<dbReference type="InterPro" id="IPR036259">
    <property type="entry name" value="MFS_trans_sf"/>
</dbReference>
<comment type="subcellular location">
    <subcellularLocation>
        <location evidence="1">Membrane</location>
        <topology evidence="1">Multi-pass membrane protein</topology>
    </subcellularLocation>
</comment>
<feature type="transmembrane region" description="Helical" evidence="7">
    <location>
        <begin position="359"/>
        <end position="383"/>
    </location>
</feature>
<gene>
    <name evidence="9" type="ORF">E1956_27035</name>
</gene>
<dbReference type="Pfam" id="PF07690">
    <property type="entry name" value="MFS_1"/>
    <property type="match status" value="1"/>
</dbReference>
<organism evidence="9 10">
    <name type="scientific">Paraburkholderia pallida</name>
    <dbReference type="NCBI Taxonomy" id="2547399"/>
    <lineage>
        <taxon>Bacteria</taxon>
        <taxon>Pseudomonadati</taxon>
        <taxon>Pseudomonadota</taxon>
        <taxon>Betaproteobacteria</taxon>
        <taxon>Burkholderiales</taxon>
        <taxon>Burkholderiaceae</taxon>
        <taxon>Paraburkholderia</taxon>
    </lineage>
</organism>
<evidence type="ECO:0000256" key="7">
    <source>
        <dbReference type="SAM" id="Phobius"/>
    </source>
</evidence>
<feature type="transmembrane region" description="Helical" evidence="7">
    <location>
        <begin position="98"/>
        <end position="117"/>
    </location>
</feature>
<evidence type="ECO:0000313" key="10">
    <source>
        <dbReference type="Proteomes" id="UP000295727"/>
    </source>
</evidence>
<feature type="transmembrane region" description="Helical" evidence="7">
    <location>
        <begin position="274"/>
        <end position="294"/>
    </location>
</feature>
<dbReference type="PROSITE" id="PS00216">
    <property type="entry name" value="SUGAR_TRANSPORT_1"/>
    <property type="match status" value="2"/>
</dbReference>
<dbReference type="KEGG" id="ppai:E1956_27035"/>
<keyword evidence="3" id="KW-0813">Transport</keyword>
<dbReference type="PROSITE" id="PS00217">
    <property type="entry name" value="SUGAR_TRANSPORT_2"/>
    <property type="match status" value="1"/>
</dbReference>
<dbReference type="Gene3D" id="1.20.1250.20">
    <property type="entry name" value="MFS general substrate transporter like domains"/>
    <property type="match status" value="1"/>
</dbReference>
<evidence type="ECO:0000256" key="4">
    <source>
        <dbReference type="ARBA" id="ARBA00022692"/>
    </source>
</evidence>
<keyword evidence="10" id="KW-1185">Reference proteome</keyword>
<accession>A0A4P7CZD1</accession>
<evidence type="ECO:0000259" key="8">
    <source>
        <dbReference type="PROSITE" id="PS50850"/>
    </source>
</evidence>
<comment type="similarity">
    <text evidence="2">Belongs to the major facilitator superfamily. Sugar transporter (TC 2.A.1.1) family.</text>
</comment>
<dbReference type="CDD" id="cd17316">
    <property type="entry name" value="MFS_SV2_like"/>
    <property type="match status" value="1"/>
</dbReference>
<name>A0A4P7CZD1_9BURK</name>
<evidence type="ECO:0000256" key="2">
    <source>
        <dbReference type="ARBA" id="ARBA00010992"/>
    </source>
</evidence>
<feature type="transmembrane region" description="Helical" evidence="7">
    <location>
        <begin position="404"/>
        <end position="424"/>
    </location>
</feature>
<feature type="transmembrane region" description="Helical" evidence="7">
    <location>
        <begin position="430"/>
        <end position="449"/>
    </location>
</feature>